<feature type="compositionally biased region" description="Polar residues" evidence="1">
    <location>
        <begin position="264"/>
        <end position="289"/>
    </location>
</feature>
<comment type="caution">
    <text evidence="3">The sequence shown here is derived from an EMBL/GenBank/DDBJ whole genome shotgun (WGS) entry which is preliminary data.</text>
</comment>
<evidence type="ECO:0000313" key="4">
    <source>
        <dbReference type="Proteomes" id="UP001211065"/>
    </source>
</evidence>
<feature type="chain" id="PRO_5042221130" evidence="2">
    <location>
        <begin position="23"/>
        <end position="427"/>
    </location>
</feature>
<keyword evidence="4" id="KW-1185">Reference proteome</keyword>
<reference evidence="3" key="1">
    <citation type="submission" date="2020-05" db="EMBL/GenBank/DDBJ databases">
        <title>Phylogenomic resolution of chytrid fungi.</title>
        <authorList>
            <person name="Stajich J.E."/>
            <person name="Amses K."/>
            <person name="Simmons R."/>
            <person name="Seto K."/>
            <person name="Myers J."/>
            <person name="Bonds A."/>
            <person name="Quandt C.A."/>
            <person name="Barry K."/>
            <person name="Liu P."/>
            <person name="Grigoriev I."/>
            <person name="Longcore J.E."/>
            <person name="James T.Y."/>
        </authorList>
    </citation>
    <scope>NUCLEOTIDE SEQUENCE</scope>
    <source>
        <strain evidence="3">JEL0476</strain>
    </source>
</reference>
<organism evidence="3 4">
    <name type="scientific">Clydaea vesicula</name>
    <dbReference type="NCBI Taxonomy" id="447962"/>
    <lineage>
        <taxon>Eukaryota</taxon>
        <taxon>Fungi</taxon>
        <taxon>Fungi incertae sedis</taxon>
        <taxon>Chytridiomycota</taxon>
        <taxon>Chytridiomycota incertae sedis</taxon>
        <taxon>Chytridiomycetes</taxon>
        <taxon>Lobulomycetales</taxon>
        <taxon>Lobulomycetaceae</taxon>
        <taxon>Clydaea</taxon>
    </lineage>
</organism>
<feature type="region of interest" description="Disordered" evidence="1">
    <location>
        <begin position="52"/>
        <end position="214"/>
    </location>
</feature>
<feature type="compositionally biased region" description="Low complexity" evidence="1">
    <location>
        <begin position="115"/>
        <end position="125"/>
    </location>
</feature>
<proteinExistence type="predicted"/>
<evidence type="ECO:0000313" key="3">
    <source>
        <dbReference type="EMBL" id="KAJ3222598.1"/>
    </source>
</evidence>
<protein>
    <submittedName>
        <fullName evidence="3">Uncharacterized protein</fullName>
    </submittedName>
</protein>
<name>A0AAD5U2S7_9FUNG</name>
<feature type="compositionally biased region" description="Low complexity" evidence="1">
    <location>
        <begin position="62"/>
        <end position="103"/>
    </location>
</feature>
<feature type="region of interest" description="Disordered" evidence="1">
    <location>
        <begin position="233"/>
        <end position="301"/>
    </location>
</feature>
<sequence length="427" mass="45830">MLLKLNIAIILTSYSLLSSVSTLPPGAPPAGYGGDVSLVSTTTAAIKIESTSTVTELEETTTVELPTTSNIETTTTESTAPAETSNSSQELTAEAAEATSLAEPTKTEEQPTDNSSTSEPTISTIEDVKTTELPAASDEEETTDLPSNQNTELPENNQESNAPVSTPNENSSENIGNAPVIDPKYGTNEQPELGNENGNVEIIQPKYNGGEKNEGANESVVIQPKYVPTYNGATENAKTSSGRKMYKCRSKNGKPPKTIKVTGGDNNIYSQSPNQNIDVSQQPTQNNNEIESDETPNQGLELPTEVELPPVAKEVSDILKNVNGKINFPDFIKTCKEVLPSEFDFEKFVELMMEFKPELTFQEFADAIGEAGIANLDDFDANNILKNFGGELDRSVILNVMGSLGSSLKSLNLDPSKAAKLLSQIKI</sequence>
<dbReference type="EMBL" id="JADGJW010000168">
    <property type="protein sequence ID" value="KAJ3222598.1"/>
    <property type="molecule type" value="Genomic_DNA"/>
</dbReference>
<evidence type="ECO:0000256" key="1">
    <source>
        <dbReference type="SAM" id="MobiDB-lite"/>
    </source>
</evidence>
<evidence type="ECO:0000256" key="2">
    <source>
        <dbReference type="SAM" id="SignalP"/>
    </source>
</evidence>
<dbReference type="Proteomes" id="UP001211065">
    <property type="component" value="Unassembled WGS sequence"/>
</dbReference>
<accession>A0AAD5U2S7</accession>
<feature type="signal peptide" evidence="2">
    <location>
        <begin position="1"/>
        <end position="22"/>
    </location>
</feature>
<gene>
    <name evidence="3" type="ORF">HK099_002110</name>
</gene>
<feature type="compositionally biased region" description="Basic residues" evidence="1">
    <location>
        <begin position="244"/>
        <end position="254"/>
    </location>
</feature>
<feature type="compositionally biased region" description="Polar residues" evidence="1">
    <location>
        <begin position="233"/>
        <end position="242"/>
    </location>
</feature>
<feature type="compositionally biased region" description="Polar residues" evidence="1">
    <location>
        <begin position="144"/>
        <end position="175"/>
    </location>
</feature>
<keyword evidence="2" id="KW-0732">Signal</keyword>
<dbReference type="AlphaFoldDB" id="A0AAD5U2S7"/>